<evidence type="ECO:0000256" key="2">
    <source>
        <dbReference type="ARBA" id="ARBA00022603"/>
    </source>
</evidence>
<sequence>MGSGHILVYAFDVFMQLYEAEGQSPRTAAELILENNLFGLDIDQRAFQLAYFALMMKGRQYSRRILSKQLRPNVYAVPNNAEIGEAELQLVQMQFNDQKKAQQDLLTLVEGFKNGDELGSLIKFEGLDFENLKSGLNNTNVSFFDQSIKEMILVGELLQQQYEIGITNPPYMGSSGFGSVLSKFSKKQYPNSKNDLFAMFMERWNNSISFTGYNTMVTMQSWMFLSSYEVMRKNILAKNTITNMMHMENMVMGIAFGTAVTIIKNNYVKGFKGTYHQIKTVDVSSNLEPSIIPIPGNRFNQITQDEFSKIPGSPIAYWVSEKLLHAFVVGKRFGDLLLSAQGMTTGDNNTFLKYWYEVKVNEISFNSDYINMTSKWYPMNKGGEYRKWYGNNDYIIWYNQESLELLKTKSGFRHDGKEYYLKESITWSSITSGSLSMRYRPSGSIFSNASREAFNTKINYLNSKNTMLYVLAIMNTKLGDLFLKILNPTINTPTGDIQKVPIIFNQSIDRIVIDFVKDCIGIVSKDWNSFEVSWDFKKHPLI</sequence>
<dbReference type="InterPro" id="IPR011639">
    <property type="entry name" value="MethylTrfase_TaqI-like_dom"/>
</dbReference>
<dbReference type="GO" id="GO:0032259">
    <property type="term" value="P:methylation"/>
    <property type="evidence" value="ECO:0007669"/>
    <property type="project" value="UniProtKB-KW"/>
</dbReference>
<dbReference type="PANTHER" id="PTHR33841:SF1">
    <property type="entry name" value="DNA METHYLTRANSFERASE A"/>
    <property type="match status" value="1"/>
</dbReference>
<organism evidence="7 8">
    <name type="scientific">Latilactobacillus curvatus JCM 1096 = DSM 20019</name>
    <dbReference type="NCBI Taxonomy" id="1293592"/>
    <lineage>
        <taxon>Bacteria</taxon>
        <taxon>Bacillati</taxon>
        <taxon>Bacillota</taxon>
        <taxon>Bacilli</taxon>
        <taxon>Lactobacillales</taxon>
        <taxon>Lactobacillaceae</taxon>
        <taxon>Latilactobacillus</taxon>
    </lineage>
</organism>
<dbReference type="PANTHER" id="PTHR33841">
    <property type="entry name" value="DNA METHYLTRANSFERASE YEEA-RELATED"/>
    <property type="match status" value="1"/>
</dbReference>
<evidence type="ECO:0000313" key="8">
    <source>
        <dbReference type="Proteomes" id="UP000050828"/>
    </source>
</evidence>
<dbReference type="InterPro" id="IPR050953">
    <property type="entry name" value="N4_N6_ade-DNA_methylase"/>
</dbReference>
<dbReference type="EC" id="2.1.1.72" evidence="1"/>
<dbReference type="GO" id="GO:0009007">
    <property type="term" value="F:site-specific DNA-methyltransferase (adenine-specific) activity"/>
    <property type="evidence" value="ECO:0007669"/>
    <property type="project" value="UniProtKB-EC"/>
</dbReference>
<dbReference type="GO" id="GO:0006304">
    <property type="term" value="P:DNA modification"/>
    <property type="evidence" value="ECO:0007669"/>
    <property type="project" value="InterPro"/>
</dbReference>
<evidence type="ECO:0000259" key="6">
    <source>
        <dbReference type="Pfam" id="PF07669"/>
    </source>
</evidence>
<evidence type="ECO:0000313" key="7">
    <source>
        <dbReference type="EMBL" id="KRK86980.1"/>
    </source>
</evidence>
<evidence type="ECO:0000256" key="5">
    <source>
        <dbReference type="ARBA" id="ARBA00047942"/>
    </source>
</evidence>
<evidence type="ECO:0000256" key="1">
    <source>
        <dbReference type="ARBA" id="ARBA00011900"/>
    </source>
</evidence>
<feature type="domain" description="Type II methyltransferase M.TaqI-like" evidence="6">
    <location>
        <begin position="35"/>
        <end position="247"/>
    </location>
</feature>
<dbReference type="Pfam" id="PF07669">
    <property type="entry name" value="Eco57I"/>
    <property type="match status" value="1"/>
</dbReference>
<dbReference type="Gene3D" id="3.40.50.150">
    <property type="entry name" value="Vaccinia Virus protein VP39"/>
    <property type="match status" value="1"/>
</dbReference>
<keyword evidence="2" id="KW-0489">Methyltransferase</keyword>
<gene>
    <name evidence="7" type="ORF">FC08_GL000180</name>
</gene>
<name>A0AAJ0LD90_LATCU</name>
<proteinExistence type="predicted"/>
<protein>
    <recommendedName>
        <fullName evidence="1">site-specific DNA-methyltransferase (adenine-specific)</fullName>
        <ecNumber evidence="1">2.1.1.72</ecNumber>
    </recommendedName>
</protein>
<dbReference type="InterPro" id="IPR047939">
    <property type="entry name" value="BREX_1_PglX"/>
</dbReference>
<evidence type="ECO:0000256" key="3">
    <source>
        <dbReference type="ARBA" id="ARBA00022679"/>
    </source>
</evidence>
<dbReference type="SUPFAM" id="SSF53335">
    <property type="entry name" value="S-adenosyl-L-methionine-dependent methyltransferases"/>
    <property type="match status" value="1"/>
</dbReference>
<reference evidence="7 8" key="1">
    <citation type="journal article" date="2015" name="Genome Announc.">
        <title>Expanding the biotechnology potential of lactobacilli through comparative genomics of 213 strains and associated genera.</title>
        <authorList>
            <person name="Sun Z."/>
            <person name="Harris H.M."/>
            <person name="McCann A."/>
            <person name="Guo C."/>
            <person name="Argimon S."/>
            <person name="Zhang W."/>
            <person name="Yang X."/>
            <person name="Jeffery I.B."/>
            <person name="Cooney J.C."/>
            <person name="Kagawa T.F."/>
            <person name="Liu W."/>
            <person name="Song Y."/>
            <person name="Salvetti E."/>
            <person name="Wrobel A."/>
            <person name="Rasinkangas P."/>
            <person name="Parkhill J."/>
            <person name="Rea M.C."/>
            <person name="O'Sullivan O."/>
            <person name="Ritari J."/>
            <person name="Douillard F.P."/>
            <person name="Paul Ross R."/>
            <person name="Yang R."/>
            <person name="Briner A.E."/>
            <person name="Felis G.E."/>
            <person name="de Vos W.M."/>
            <person name="Barrangou R."/>
            <person name="Klaenhammer T.R."/>
            <person name="Caufield P.W."/>
            <person name="Cui Y."/>
            <person name="Zhang H."/>
            <person name="O'Toole P.W."/>
        </authorList>
    </citation>
    <scope>NUCLEOTIDE SEQUENCE [LARGE SCALE GENOMIC DNA]</scope>
    <source>
        <strain evidence="7 8">DSM 20019</strain>
    </source>
</reference>
<dbReference type="Proteomes" id="UP000050828">
    <property type="component" value="Unassembled WGS sequence"/>
</dbReference>
<dbReference type="EMBL" id="AZDL01000112">
    <property type="protein sequence ID" value="KRK86980.1"/>
    <property type="molecule type" value="Genomic_DNA"/>
</dbReference>
<dbReference type="AlphaFoldDB" id="A0AAJ0LD90"/>
<keyword evidence="4" id="KW-0949">S-adenosyl-L-methionine</keyword>
<evidence type="ECO:0000256" key="4">
    <source>
        <dbReference type="ARBA" id="ARBA00022691"/>
    </source>
</evidence>
<accession>A0AAJ0LD90</accession>
<dbReference type="NCBIfam" id="NF033452">
    <property type="entry name" value="BREX_1_MTaseX"/>
    <property type="match status" value="1"/>
</dbReference>
<comment type="caution">
    <text evidence="7">The sequence shown here is derived from an EMBL/GenBank/DDBJ whole genome shotgun (WGS) entry which is preliminary data.</text>
</comment>
<dbReference type="InterPro" id="IPR029063">
    <property type="entry name" value="SAM-dependent_MTases_sf"/>
</dbReference>
<keyword evidence="3" id="KW-0808">Transferase</keyword>
<comment type="catalytic activity">
    <reaction evidence="5">
        <text>a 2'-deoxyadenosine in DNA + S-adenosyl-L-methionine = an N(6)-methyl-2'-deoxyadenosine in DNA + S-adenosyl-L-homocysteine + H(+)</text>
        <dbReference type="Rhea" id="RHEA:15197"/>
        <dbReference type="Rhea" id="RHEA-COMP:12418"/>
        <dbReference type="Rhea" id="RHEA-COMP:12419"/>
        <dbReference type="ChEBI" id="CHEBI:15378"/>
        <dbReference type="ChEBI" id="CHEBI:57856"/>
        <dbReference type="ChEBI" id="CHEBI:59789"/>
        <dbReference type="ChEBI" id="CHEBI:90615"/>
        <dbReference type="ChEBI" id="CHEBI:90616"/>
        <dbReference type="EC" id="2.1.1.72"/>
    </reaction>
</comment>